<proteinExistence type="predicted"/>
<protein>
    <submittedName>
        <fullName evidence="1">Uncharacterized protein</fullName>
    </submittedName>
</protein>
<reference evidence="2" key="2">
    <citation type="journal article" date="2008" name="Nucleic Acids Res.">
        <title>The rice annotation project database (RAP-DB): 2008 update.</title>
        <authorList>
            <consortium name="The rice annotation project (RAP)"/>
        </authorList>
    </citation>
    <scope>GENOME REANNOTATION</scope>
    <source>
        <strain evidence="2">cv. Nipponbare</strain>
    </source>
</reference>
<organism evidence="1 2">
    <name type="scientific">Oryza sativa subsp. japonica</name>
    <name type="common">Rice</name>
    <dbReference type="NCBI Taxonomy" id="39947"/>
    <lineage>
        <taxon>Eukaryota</taxon>
        <taxon>Viridiplantae</taxon>
        <taxon>Streptophyta</taxon>
        <taxon>Embryophyta</taxon>
        <taxon>Tracheophyta</taxon>
        <taxon>Spermatophyta</taxon>
        <taxon>Magnoliopsida</taxon>
        <taxon>Liliopsida</taxon>
        <taxon>Poales</taxon>
        <taxon>Poaceae</taxon>
        <taxon>BOP clade</taxon>
        <taxon>Oryzoideae</taxon>
        <taxon>Oryzeae</taxon>
        <taxon>Oryzinae</taxon>
        <taxon>Oryza</taxon>
        <taxon>Oryza sativa</taxon>
    </lineage>
</organism>
<sequence length="94" mass="10225">MAWGVRGGRRRALARARVRATILGGVHGAVSATWPVPEWTAEISSPTSPNPNEVLAVLTSGERSSWVRERLAATAGGRRRGRARRRAGEARVWL</sequence>
<dbReference type="EMBL" id="AC079830">
    <property type="protein sequence ID" value="AAG46065.1"/>
    <property type="molecule type" value="Genomic_DNA"/>
</dbReference>
<dbReference type="Proteomes" id="UP000000763">
    <property type="component" value="Chromosome 3"/>
</dbReference>
<accession>Q9FRG7</accession>
<evidence type="ECO:0000313" key="1">
    <source>
        <dbReference type="EMBL" id="AAG46065.1"/>
    </source>
</evidence>
<reference evidence="2" key="1">
    <citation type="journal article" date="2005" name="Nature">
        <title>The map-based sequence of the rice genome.</title>
        <authorList>
            <consortium name="International rice genome sequencing project (IRGSP)"/>
            <person name="Matsumoto T."/>
            <person name="Wu J."/>
            <person name="Kanamori H."/>
            <person name="Katayose Y."/>
            <person name="Fujisawa M."/>
            <person name="Namiki N."/>
            <person name="Mizuno H."/>
            <person name="Yamamoto K."/>
            <person name="Antonio B.A."/>
            <person name="Baba T."/>
            <person name="Sakata K."/>
            <person name="Nagamura Y."/>
            <person name="Aoki H."/>
            <person name="Arikawa K."/>
            <person name="Arita K."/>
            <person name="Bito T."/>
            <person name="Chiden Y."/>
            <person name="Fujitsuka N."/>
            <person name="Fukunaka R."/>
            <person name="Hamada M."/>
            <person name="Harada C."/>
            <person name="Hayashi A."/>
            <person name="Hijishita S."/>
            <person name="Honda M."/>
            <person name="Hosokawa S."/>
            <person name="Ichikawa Y."/>
            <person name="Idonuma A."/>
            <person name="Iijima M."/>
            <person name="Ikeda M."/>
            <person name="Ikeno M."/>
            <person name="Ito K."/>
            <person name="Ito S."/>
            <person name="Ito T."/>
            <person name="Ito Y."/>
            <person name="Ito Y."/>
            <person name="Iwabuchi A."/>
            <person name="Kamiya K."/>
            <person name="Karasawa W."/>
            <person name="Kurita K."/>
            <person name="Katagiri S."/>
            <person name="Kikuta A."/>
            <person name="Kobayashi H."/>
            <person name="Kobayashi N."/>
            <person name="Machita K."/>
            <person name="Maehara T."/>
            <person name="Masukawa M."/>
            <person name="Mizubayashi T."/>
            <person name="Mukai Y."/>
            <person name="Nagasaki H."/>
            <person name="Nagata Y."/>
            <person name="Naito S."/>
            <person name="Nakashima M."/>
            <person name="Nakama Y."/>
            <person name="Nakamichi Y."/>
            <person name="Nakamura M."/>
            <person name="Meguro A."/>
            <person name="Negishi M."/>
            <person name="Ohta I."/>
            <person name="Ohta T."/>
            <person name="Okamoto M."/>
            <person name="Ono N."/>
            <person name="Saji S."/>
            <person name="Sakaguchi M."/>
            <person name="Sakai K."/>
            <person name="Shibata M."/>
            <person name="Shimokawa T."/>
            <person name="Song J."/>
            <person name="Takazaki Y."/>
            <person name="Terasawa K."/>
            <person name="Tsugane M."/>
            <person name="Tsuji K."/>
            <person name="Ueda S."/>
            <person name="Waki K."/>
            <person name="Yamagata H."/>
            <person name="Yamamoto M."/>
            <person name="Yamamoto S."/>
            <person name="Yamane H."/>
            <person name="Yoshiki S."/>
            <person name="Yoshihara R."/>
            <person name="Yukawa K."/>
            <person name="Zhong H."/>
            <person name="Yano M."/>
            <person name="Yuan Q."/>
            <person name="Ouyang S."/>
            <person name="Liu J."/>
            <person name="Jones K.M."/>
            <person name="Gansberger K."/>
            <person name="Moffat K."/>
            <person name="Hill J."/>
            <person name="Bera J."/>
            <person name="Fadrosh D."/>
            <person name="Jin S."/>
            <person name="Johri S."/>
            <person name="Kim M."/>
            <person name="Overton L."/>
            <person name="Reardon M."/>
            <person name="Tsitrin T."/>
            <person name="Vuong H."/>
            <person name="Weaver B."/>
            <person name="Ciecko A."/>
            <person name="Tallon L."/>
            <person name="Jackson J."/>
            <person name="Pai G."/>
            <person name="Aken S.V."/>
            <person name="Utterback T."/>
            <person name="Reidmuller S."/>
            <person name="Feldblyum T."/>
            <person name="Hsiao J."/>
            <person name="Zismann V."/>
            <person name="Iobst S."/>
            <person name="de Vazeille A.R."/>
            <person name="Buell C.R."/>
            <person name="Ying K."/>
            <person name="Li Y."/>
            <person name="Lu T."/>
            <person name="Huang Y."/>
            <person name="Zhao Q."/>
            <person name="Feng Q."/>
            <person name="Zhang L."/>
            <person name="Zhu J."/>
            <person name="Weng Q."/>
            <person name="Mu J."/>
            <person name="Lu Y."/>
            <person name="Fan D."/>
            <person name="Liu Y."/>
            <person name="Guan J."/>
            <person name="Zhang Y."/>
            <person name="Yu S."/>
            <person name="Liu X."/>
            <person name="Zhang Y."/>
            <person name="Hong G."/>
            <person name="Han B."/>
            <person name="Choisne N."/>
            <person name="Demange N."/>
            <person name="Orjeda G."/>
            <person name="Samain S."/>
            <person name="Cattolico L."/>
            <person name="Pelletier E."/>
            <person name="Couloux A."/>
            <person name="Segurens B."/>
            <person name="Wincker P."/>
            <person name="D'Hont A."/>
            <person name="Scarpelli C."/>
            <person name="Weissenbach J."/>
            <person name="Salanoubat M."/>
            <person name="Quetier F."/>
            <person name="Yu Y."/>
            <person name="Kim H.R."/>
            <person name="Rambo T."/>
            <person name="Currie J."/>
            <person name="Collura K."/>
            <person name="Luo M."/>
            <person name="Yang T."/>
            <person name="Ammiraju J.S.S."/>
            <person name="Engler F."/>
            <person name="Soderlund C."/>
            <person name="Wing R.A."/>
            <person name="Palmer L.E."/>
            <person name="de la Bastide M."/>
            <person name="Spiegel L."/>
            <person name="Nascimento L."/>
            <person name="Zutavern T."/>
            <person name="O'Shaughnessy A."/>
            <person name="Dike S."/>
            <person name="Dedhia N."/>
            <person name="Preston R."/>
            <person name="Balija V."/>
            <person name="McCombie W.R."/>
            <person name="Chow T."/>
            <person name="Chen H."/>
            <person name="Chung M."/>
            <person name="Chen C."/>
            <person name="Shaw J."/>
            <person name="Wu H."/>
            <person name="Hsiao K."/>
            <person name="Chao Y."/>
            <person name="Chu M."/>
            <person name="Cheng C."/>
            <person name="Hour A."/>
            <person name="Lee P."/>
            <person name="Lin S."/>
            <person name="Lin Y."/>
            <person name="Liou J."/>
            <person name="Liu S."/>
            <person name="Hsing Y."/>
            <person name="Raghuvanshi S."/>
            <person name="Mohanty A."/>
            <person name="Bharti A.K."/>
            <person name="Gaur A."/>
            <person name="Gupta V."/>
            <person name="Kumar D."/>
            <person name="Ravi V."/>
            <person name="Vij S."/>
            <person name="Kapur A."/>
            <person name="Khurana P."/>
            <person name="Khurana P."/>
            <person name="Khurana J.P."/>
            <person name="Tyagi A.K."/>
            <person name="Gaikwad K."/>
            <person name="Singh A."/>
            <person name="Dalal V."/>
            <person name="Srivastava S."/>
            <person name="Dixit A."/>
            <person name="Pal A.K."/>
            <person name="Ghazi I.A."/>
            <person name="Yadav M."/>
            <person name="Pandit A."/>
            <person name="Bhargava A."/>
            <person name="Sureshbabu K."/>
            <person name="Batra K."/>
            <person name="Sharma T.R."/>
            <person name="Mohapatra T."/>
            <person name="Singh N.K."/>
            <person name="Messing J."/>
            <person name="Nelson A.B."/>
            <person name="Fuks G."/>
            <person name="Kavchok S."/>
            <person name="Keizer G."/>
            <person name="Linton E."/>
            <person name="Llaca V."/>
            <person name="Song R."/>
            <person name="Tanyolac B."/>
            <person name="Young S."/>
            <person name="Ho-Il K."/>
            <person name="Hahn J.H."/>
            <person name="Sangsakoo G."/>
            <person name="Vanavichit A."/>
            <person name="de Mattos Luiz.A.T."/>
            <person name="Zimmer P.D."/>
            <person name="Malone G."/>
            <person name="Dellagostin O."/>
            <person name="de Oliveira A.C."/>
            <person name="Bevan M."/>
            <person name="Bancroft I."/>
            <person name="Minx P."/>
            <person name="Cordum H."/>
            <person name="Wilson R."/>
            <person name="Cheng Z."/>
            <person name="Jin W."/>
            <person name="Jiang J."/>
            <person name="Leong S.A."/>
            <person name="Iwama H."/>
            <person name="Gojobori T."/>
            <person name="Itoh T."/>
            <person name="Niimura Y."/>
            <person name="Fujii Y."/>
            <person name="Habara T."/>
            <person name="Sakai H."/>
            <person name="Sato Y."/>
            <person name="Wilson G."/>
            <person name="Kumar K."/>
            <person name="McCouch S."/>
            <person name="Juretic N."/>
            <person name="Hoen D."/>
            <person name="Wright S."/>
            <person name="Bruskiewich R."/>
            <person name="Bureau T."/>
            <person name="Miyao A."/>
            <person name="Hirochika H."/>
            <person name="Nishikawa T."/>
            <person name="Kadowaki K."/>
            <person name="Sugiura M."/>
            <person name="Burr B."/>
            <person name="Sasaki T."/>
        </authorList>
    </citation>
    <scope>NUCLEOTIDE SEQUENCE [LARGE SCALE GENOMIC DNA]</scope>
    <source>
        <strain evidence="2">cv. Nipponbare</strain>
    </source>
</reference>
<name>Q9FRG7_ORYSJ</name>
<gene>
    <name evidence="1" type="ordered locus">Os03g47150</name>
</gene>
<dbReference type="AlphaFoldDB" id="Q9FRG7"/>
<evidence type="ECO:0000313" key="2">
    <source>
        <dbReference type="Proteomes" id="UP000000763"/>
    </source>
</evidence>